<keyword evidence="2" id="KW-1185">Reference proteome</keyword>
<comment type="caution">
    <text evidence="1">The sequence shown here is derived from an EMBL/GenBank/DDBJ whole genome shotgun (WGS) entry which is preliminary data.</text>
</comment>
<evidence type="ECO:0000313" key="2">
    <source>
        <dbReference type="Proteomes" id="UP001517388"/>
    </source>
</evidence>
<dbReference type="Proteomes" id="UP001517388">
    <property type="component" value="Unassembled WGS sequence"/>
</dbReference>
<reference evidence="2" key="1">
    <citation type="journal article" date="2020" name="Toxins">
        <title>Phylogenomic Analysis of Secondary Metabolism in the Toxic Cyanobacterial Genera Anabaena, Dolichospermum and Aphanizomenon.</title>
        <authorList>
            <person name="Oesterholm J."/>
            <person name="Popin R.V."/>
            <person name="Fewer D.P."/>
            <person name="Sivonen K."/>
        </authorList>
    </citation>
    <scope>NUCLEOTIDE SEQUENCE [LARGE SCALE GENOMIC DNA]</scope>
    <source>
        <strain evidence="2">UHCC 0037</strain>
    </source>
</reference>
<organism evidence="1 2">
    <name type="scientific">Dolichospermum flos-aquae UHCC 0037</name>
    <dbReference type="NCBI Taxonomy" id="2590026"/>
    <lineage>
        <taxon>Bacteria</taxon>
        <taxon>Bacillati</taxon>
        <taxon>Cyanobacteriota</taxon>
        <taxon>Cyanophyceae</taxon>
        <taxon>Nostocales</taxon>
        <taxon>Aphanizomenonaceae</taxon>
        <taxon>Dolichospermum</taxon>
    </lineage>
</organism>
<proteinExistence type="predicted"/>
<protein>
    <submittedName>
        <fullName evidence="1">Uncharacterized protein</fullName>
    </submittedName>
</protein>
<gene>
    <name evidence="1" type="ORF">FJR39_25165</name>
</gene>
<evidence type="ECO:0000313" key="1">
    <source>
        <dbReference type="EMBL" id="MTJ46208.1"/>
    </source>
</evidence>
<accession>A0ACC7SCG1</accession>
<name>A0ACC7SCG1_DOLFA</name>
<dbReference type="EMBL" id="VILF01000007">
    <property type="protein sequence ID" value="MTJ46208.1"/>
    <property type="molecule type" value="Genomic_DNA"/>
</dbReference>
<sequence length="355" mass="41122">MMQEIKFIKGQIFHREEDEYVEFKSIESQKPIKKIVDYAEQYITGFLNASVEGDIYVGINDSGEIVGITLNRSQIDELKKGITDKLRNLEPKIAPSYYKIPIHDVYNEEGKLIKDLYIVQLHTVKVENDDLYRTSEREYWMYKTGGGSIYLKKESSCFKLDGEEIKKEFKIREQTHLRKELEKIDTRLLQEPENIHLLKEKAKIAEYLSDVEMMSNTYNKILSLKPSSSKTRIAYASAYKNLGNLEVALSIINDAVALDKTNQDYLKIQGKILFISDRASEAIQAYQEALQINPNDYSILTQIGITLRELGKYKESLYFLNCALLKAPNYRAAKYEKKKTYSKMFQGGIEINKTY</sequence>